<gene>
    <name evidence="2" type="ORF">OLEA9_A083865</name>
</gene>
<dbReference type="Proteomes" id="UP000594638">
    <property type="component" value="Unassembled WGS sequence"/>
</dbReference>
<evidence type="ECO:0000313" key="3">
    <source>
        <dbReference type="Proteomes" id="UP000594638"/>
    </source>
</evidence>
<dbReference type="Gramene" id="OE9A083865T1">
    <property type="protein sequence ID" value="OE9A083865C1"/>
    <property type="gene ID" value="OE9A083865"/>
</dbReference>
<accession>A0A8S0QW43</accession>
<organism evidence="2 3">
    <name type="scientific">Olea europaea subsp. europaea</name>
    <dbReference type="NCBI Taxonomy" id="158383"/>
    <lineage>
        <taxon>Eukaryota</taxon>
        <taxon>Viridiplantae</taxon>
        <taxon>Streptophyta</taxon>
        <taxon>Embryophyta</taxon>
        <taxon>Tracheophyta</taxon>
        <taxon>Spermatophyta</taxon>
        <taxon>Magnoliopsida</taxon>
        <taxon>eudicotyledons</taxon>
        <taxon>Gunneridae</taxon>
        <taxon>Pentapetalae</taxon>
        <taxon>asterids</taxon>
        <taxon>lamiids</taxon>
        <taxon>Lamiales</taxon>
        <taxon>Oleaceae</taxon>
        <taxon>Oleeae</taxon>
        <taxon>Olea</taxon>
    </lineage>
</organism>
<keyword evidence="3" id="KW-1185">Reference proteome</keyword>
<sequence length="96" mass="10393">MVQPQSSETVISLLPFHVESNQKTISQTVADIIHSDASSVADFPNKESNPEVEGEMSEGNNETEINQGALDDHEIVSSQQHGCSAEDIGKDIDIQN</sequence>
<evidence type="ECO:0000313" key="2">
    <source>
        <dbReference type="EMBL" id="CAA2970098.1"/>
    </source>
</evidence>
<evidence type="ECO:0000256" key="1">
    <source>
        <dbReference type="SAM" id="MobiDB-lite"/>
    </source>
</evidence>
<feature type="region of interest" description="Disordered" evidence="1">
    <location>
        <begin position="40"/>
        <end position="62"/>
    </location>
</feature>
<protein>
    <submittedName>
        <fullName evidence="2">Uncharacterized protein</fullName>
    </submittedName>
</protein>
<proteinExistence type="predicted"/>
<comment type="caution">
    <text evidence="2">The sequence shown here is derived from an EMBL/GenBank/DDBJ whole genome shotgun (WGS) entry which is preliminary data.</text>
</comment>
<reference evidence="2 3" key="1">
    <citation type="submission" date="2019-12" db="EMBL/GenBank/DDBJ databases">
        <authorList>
            <person name="Alioto T."/>
            <person name="Alioto T."/>
            <person name="Gomez Garrido J."/>
        </authorList>
    </citation>
    <scope>NUCLEOTIDE SEQUENCE [LARGE SCALE GENOMIC DNA]</scope>
</reference>
<dbReference type="AlphaFoldDB" id="A0A8S0QW43"/>
<feature type="compositionally biased region" description="Basic and acidic residues" evidence="1">
    <location>
        <begin position="87"/>
        <end position="96"/>
    </location>
</feature>
<dbReference type="EMBL" id="CACTIH010001961">
    <property type="protein sequence ID" value="CAA2970098.1"/>
    <property type="molecule type" value="Genomic_DNA"/>
</dbReference>
<feature type="region of interest" description="Disordered" evidence="1">
    <location>
        <begin position="77"/>
        <end position="96"/>
    </location>
</feature>
<name>A0A8S0QW43_OLEEU</name>